<dbReference type="VEuPathDB" id="FungiDB:AFUB_066520"/>
<feature type="transmembrane region" description="Helical" evidence="6">
    <location>
        <begin position="505"/>
        <end position="528"/>
    </location>
</feature>
<feature type="region of interest" description="Disordered" evidence="5">
    <location>
        <begin position="103"/>
        <end position="122"/>
    </location>
</feature>
<dbReference type="InterPro" id="IPR021109">
    <property type="entry name" value="Peptidase_aspartic_dom_sf"/>
</dbReference>
<feature type="signal peptide" evidence="7">
    <location>
        <begin position="1"/>
        <end position="26"/>
    </location>
</feature>
<dbReference type="EMBL" id="DS499598">
    <property type="protein sequence ID" value="EDP50317.1"/>
    <property type="molecule type" value="Genomic_DNA"/>
</dbReference>
<organism evidence="8 9">
    <name type="scientific">Aspergillus fumigatus (strain CBS 144.89 / FGSC A1163 / CEA10)</name>
    <name type="common">Neosartorya fumigata</name>
    <dbReference type="NCBI Taxonomy" id="451804"/>
    <lineage>
        <taxon>Eukaryota</taxon>
        <taxon>Fungi</taxon>
        <taxon>Dikarya</taxon>
        <taxon>Ascomycota</taxon>
        <taxon>Pezizomycotina</taxon>
        <taxon>Eurotiomycetes</taxon>
        <taxon>Eurotiomycetidae</taxon>
        <taxon>Eurotiales</taxon>
        <taxon>Aspergillaceae</taxon>
        <taxon>Aspergillus</taxon>
        <taxon>Aspergillus subgen. Fumigati</taxon>
    </lineage>
</organism>
<feature type="chain" id="PRO_5002760835" description="Peptidase A1 domain-containing protein" evidence="7">
    <location>
        <begin position="27"/>
        <end position="580"/>
    </location>
</feature>
<evidence type="ECO:0008006" key="10">
    <source>
        <dbReference type="Google" id="ProtNLM"/>
    </source>
</evidence>
<gene>
    <name evidence="8" type="ORF">AFUB_066520</name>
</gene>
<feature type="compositionally biased region" description="Polar residues" evidence="5">
    <location>
        <begin position="539"/>
        <end position="559"/>
    </location>
</feature>
<protein>
    <recommendedName>
        <fullName evidence="10">Peptidase A1 domain-containing protein</fullName>
    </recommendedName>
</protein>
<comment type="subcellular location">
    <subcellularLocation>
        <location evidence="1">Membrane</location>
        <topology evidence="1">Single-pass membrane protein</topology>
    </subcellularLocation>
</comment>
<dbReference type="Proteomes" id="UP000001699">
    <property type="component" value="Unassembled WGS sequence"/>
</dbReference>
<feature type="compositionally biased region" description="Polar residues" evidence="5">
    <location>
        <begin position="103"/>
        <end position="118"/>
    </location>
</feature>
<dbReference type="PhylomeDB" id="B0Y6D2"/>
<evidence type="ECO:0000256" key="5">
    <source>
        <dbReference type="SAM" id="MobiDB-lite"/>
    </source>
</evidence>
<evidence type="ECO:0000256" key="3">
    <source>
        <dbReference type="ARBA" id="ARBA00022989"/>
    </source>
</evidence>
<keyword evidence="2 6" id="KW-0812">Transmembrane</keyword>
<dbReference type="GO" id="GO:0016020">
    <property type="term" value="C:membrane"/>
    <property type="evidence" value="ECO:0007669"/>
    <property type="project" value="UniProtKB-SubCell"/>
</dbReference>
<dbReference type="HOGENOM" id="CLU_029272_1_0_1"/>
<feature type="region of interest" description="Disordered" evidence="5">
    <location>
        <begin position="478"/>
        <end position="497"/>
    </location>
</feature>
<dbReference type="Gene3D" id="2.40.70.10">
    <property type="entry name" value="Acid Proteases"/>
    <property type="match status" value="1"/>
</dbReference>
<dbReference type="GO" id="GO:0071944">
    <property type="term" value="C:cell periphery"/>
    <property type="evidence" value="ECO:0007669"/>
    <property type="project" value="UniProtKB-ARBA"/>
</dbReference>
<name>B0Y6D2_ASPFC</name>
<evidence type="ECO:0000256" key="6">
    <source>
        <dbReference type="SAM" id="Phobius"/>
    </source>
</evidence>
<keyword evidence="9" id="KW-1185">Reference proteome</keyword>
<dbReference type="SUPFAM" id="SSF50630">
    <property type="entry name" value="Acid proteases"/>
    <property type="match status" value="1"/>
</dbReference>
<keyword evidence="3 6" id="KW-1133">Transmembrane helix</keyword>
<evidence type="ECO:0000256" key="2">
    <source>
        <dbReference type="ARBA" id="ARBA00022692"/>
    </source>
</evidence>
<evidence type="ECO:0000313" key="8">
    <source>
        <dbReference type="EMBL" id="EDP50317.1"/>
    </source>
</evidence>
<feature type="region of interest" description="Disordered" evidence="5">
    <location>
        <begin position="539"/>
        <end position="560"/>
    </location>
</feature>
<keyword evidence="4 6" id="KW-0472">Membrane</keyword>
<dbReference type="PANTHER" id="PTHR15549:SF26">
    <property type="entry name" value="AXIAL BUDDING PATTERN PROTEIN 2-RELATED"/>
    <property type="match status" value="1"/>
</dbReference>
<dbReference type="InterPro" id="IPR051694">
    <property type="entry name" value="Immunoregulatory_rcpt-like"/>
</dbReference>
<evidence type="ECO:0000256" key="1">
    <source>
        <dbReference type="ARBA" id="ARBA00004167"/>
    </source>
</evidence>
<keyword evidence="7" id="KW-0732">Signal</keyword>
<dbReference type="AlphaFoldDB" id="B0Y6D2"/>
<accession>B0Y6D2</accession>
<evidence type="ECO:0000256" key="7">
    <source>
        <dbReference type="SAM" id="SignalP"/>
    </source>
</evidence>
<evidence type="ECO:0000256" key="4">
    <source>
        <dbReference type="ARBA" id="ARBA00023136"/>
    </source>
</evidence>
<dbReference type="PANTHER" id="PTHR15549">
    <property type="entry name" value="PAIRED IMMUNOGLOBULIN-LIKE TYPE 2 RECEPTOR"/>
    <property type="match status" value="1"/>
</dbReference>
<feature type="compositionally biased region" description="Low complexity" evidence="5">
    <location>
        <begin position="480"/>
        <end position="490"/>
    </location>
</feature>
<proteinExistence type="predicted"/>
<evidence type="ECO:0000313" key="9">
    <source>
        <dbReference type="Proteomes" id="UP000001699"/>
    </source>
</evidence>
<reference evidence="8 9" key="1">
    <citation type="journal article" date="2008" name="PLoS Genet.">
        <title>Genomic islands in the pathogenic filamentous fungus Aspergillus fumigatus.</title>
        <authorList>
            <person name="Fedorova N.D."/>
            <person name="Khaldi N."/>
            <person name="Joardar V.S."/>
            <person name="Maiti R."/>
            <person name="Amedeo P."/>
            <person name="Anderson M.J."/>
            <person name="Crabtree J."/>
            <person name="Silva J.C."/>
            <person name="Badger J.H."/>
            <person name="Albarraq A."/>
            <person name="Angiuoli S."/>
            <person name="Bussey H."/>
            <person name="Bowyer P."/>
            <person name="Cotty P.J."/>
            <person name="Dyer P.S."/>
            <person name="Egan A."/>
            <person name="Galens K."/>
            <person name="Fraser-Liggett C.M."/>
            <person name="Haas B.J."/>
            <person name="Inman J.M."/>
            <person name="Kent R."/>
            <person name="Lemieux S."/>
            <person name="Malavazi I."/>
            <person name="Orvis J."/>
            <person name="Roemer T."/>
            <person name="Ronning C.M."/>
            <person name="Sundaram J.P."/>
            <person name="Sutton G."/>
            <person name="Turner G."/>
            <person name="Venter J.C."/>
            <person name="White O.R."/>
            <person name="Whitty B.R."/>
            <person name="Youngman P."/>
            <person name="Wolfe K.H."/>
            <person name="Goldman G.H."/>
            <person name="Wortman J.R."/>
            <person name="Jiang B."/>
            <person name="Denning D.W."/>
            <person name="Nierman W.C."/>
        </authorList>
    </citation>
    <scope>NUCLEOTIDE SEQUENCE [LARGE SCALE GENOMIC DNA]</scope>
    <source>
        <strain evidence="9">CBS 144.89 / FGSC A1163 / CEA10</strain>
    </source>
</reference>
<dbReference type="OrthoDB" id="4074350at2759"/>
<sequence length="580" mass="63137">MMSPRSTKFLWILQLLVIGNVPLVFSSVKPYPLSWNTTHDFGYDGPWHAIPLRIGRPEQTINLYPGGSWASVVLGTHIQDAWGNEYPNQDWLKGSEVWDASLSAPQRSGSSQNNNIAQANRGGVSGSIDGNWGGQVAMNMTGLGVQITDRVYFYTPDNGIAIPNSTLSVLASANMTYPDGKVVPLDMGFLSLGAREAQRWDPYVGNVIPDYLSINGYTPSSSWSLHIGSAVMGIPGSLIFGGYDSTRVIGDIGTYDTTDGFGGMFTELVDVQLGVASGSGSPWSFQNKTNLLQDAGSKTQVITTRMNPTVPYIFLPNRTCQLLAENLPVTWRWDLGLYTWNTEDPQYERILNSPAYIKFVFNRPAGASPIEIRVPFALFNLTLTQPIVDRPTQYFPCRPFQNNGAEYHLGRAFLQAAFLGMNWVTSKWWLAQAPGPLGLASSIVVISNSTETITTSAPSSFWTDSWKGILTSLPIDGNPSSSGSSFQPSSAGNGTESKGALSSGAIAGIAVGASVGGVLILGMLFFFWRTRRTRFTKQIPSPTVSQAQPSIPANTSTDAQKYELPDRQPVAYELMSREQY</sequence>